<dbReference type="PANTHER" id="PTHR33406:SF6">
    <property type="entry name" value="MEMBRANE PROTEIN YDGH-RELATED"/>
    <property type="match status" value="1"/>
</dbReference>
<comment type="subcellular location">
    <subcellularLocation>
        <location evidence="1">Cell membrane</location>
        <topology evidence="1">Multi-pass membrane protein</topology>
    </subcellularLocation>
</comment>
<dbReference type="InterPro" id="IPR004869">
    <property type="entry name" value="MMPL_dom"/>
</dbReference>
<feature type="transmembrane region" description="Helical" evidence="8">
    <location>
        <begin position="383"/>
        <end position="403"/>
    </location>
</feature>
<evidence type="ECO:0000313" key="11">
    <source>
        <dbReference type="Proteomes" id="UP001500016"/>
    </source>
</evidence>
<keyword evidence="11" id="KW-1185">Reference proteome</keyword>
<evidence type="ECO:0000256" key="8">
    <source>
        <dbReference type="SAM" id="Phobius"/>
    </source>
</evidence>
<protein>
    <submittedName>
        <fullName evidence="10">MMPL family transporter</fullName>
    </submittedName>
</protein>
<feature type="transmembrane region" description="Helical" evidence="8">
    <location>
        <begin position="564"/>
        <end position="584"/>
    </location>
</feature>
<sequence>MIRSITSYAARNRWKTLVVWLLLGVALAFVGQTMTHRVTDAQSADFLPSTYDSAKALDIAEKEFGEKPDDNAVTVLVARTDRAKLTGDDRAHIKRTAAALGKERITAEKPDPFAVDHSQTPKVAAGPVEPGGKFQLLTVSLHGNANDPALHKVYEEFRDAARKEFAESELRTGFTGGIASTVDSLKANEDTEKFVGVLTIGLIVLLNVLAFRSVLAAVVPLFAVLLVGGAGAGAVVGAAKLFGIQLDAGTPSLISVVLLGIGIDYFLFLMFRFREELRADPGLDRREAAARASGRVGAAVTSAALTIVAAFATLGLASFGQFRVLGPAIAVSVLVMLLASLTLMPALLSLFGRALFWPARGWKRERPDSVAARLGRSVGRRPAAYVLGSLALLGVLAAGVAGVRMSYDPPEQKETAASRTADEIARGLPAGASDPHTVYVRDDAGGTLDKGALKRLAGAVARVEGVGQVSPPALNQDGSAARMNVFLSTDSESQKARDLVSGPVRGALAGHAPRGAEAHITGTAAVFADISASVDKDLRLVFPVAAGLIGLILLLLLRSLLAPLVLMLAIGCGFVATLGASTLVFQHGLDRPGITFTLPLVLFLFVVALGTDYNILISDRIREEMDKPVTARQAVAEAVRHTAPAIATAGLVLAGSFASLVASPDQQEIGFSTGLGILLSSLVLATLLVPALAALLGRGLWWPRRGAGRTGAGPGARDAMSGAGVPAPGTTSPPYPPQPHPHRAPVNR</sequence>
<name>A0ABN2X461_9ACTN</name>
<keyword evidence="3" id="KW-1003">Cell membrane</keyword>
<evidence type="ECO:0000256" key="1">
    <source>
        <dbReference type="ARBA" id="ARBA00004651"/>
    </source>
</evidence>
<dbReference type="Pfam" id="PF03176">
    <property type="entry name" value="MMPL"/>
    <property type="match status" value="2"/>
</dbReference>
<dbReference type="InterPro" id="IPR050545">
    <property type="entry name" value="Mycobact_MmpL"/>
</dbReference>
<feature type="transmembrane region" description="Helical" evidence="8">
    <location>
        <begin position="292"/>
        <end position="317"/>
    </location>
</feature>
<evidence type="ECO:0000256" key="2">
    <source>
        <dbReference type="ARBA" id="ARBA00010157"/>
    </source>
</evidence>
<dbReference type="Proteomes" id="UP001500016">
    <property type="component" value="Unassembled WGS sequence"/>
</dbReference>
<feature type="transmembrane region" description="Helical" evidence="8">
    <location>
        <begin position="251"/>
        <end position="271"/>
    </location>
</feature>
<evidence type="ECO:0000313" key="10">
    <source>
        <dbReference type="EMBL" id="GAA2104825.1"/>
    </source>
</evidence>
<feature type="region of interest" description="Disordered" evidence="7">
    <location>
        <begin position="708"/>
        <end position="748"/>
    </location>
</feature>
<dbReference type="PROSITE" id="PS50156">
    <property type="entry name" value="SSD"/>
    <property type="match status" value="1"/>
</dbReference>
<keyword evidence="6 8" id="KW-0472">Membrane</keyword>
<feature type="transmembrane region" description="Helical" evidence="8">
    <location>
        <begin position="674"/>
        <end position="696"/>
    </location>
</feature>
<accession>A0ABN2X461</accession>
<feature type="transmembrane region" description="Helical" evidence="8">
    <location>
        <begin position="596"/>
        <end position="617"/>
    </location>
</feature>
<dbReference type="SUPFAM" id="SSF82866">
    <property type="entry name" value="Multidrug efflux transporter AcrB transmembrane domain"/>
    <property type="match status" value="2"/>
</dbReference>
<keyword evidence="5 8" id="KW-1133">Transmembrane helix</keyword>
<feature type="transmembrane region" description="Helical" evidence="8">
    <location>
        <begin position="638"/>
        <end position="662"/>
    </location>
</feature>
<dbReference type="PANTHER" id="PTHR33406">
    <property type="entry name" value="MEMBRANE PROTEIN MJ1562-RELATED"/>
    <property type="match status" value="1"/>
</dbReference>
<evidence type="ECO:0000256" key="7">
    <source>
        <dbReference type="SAM" id="MobiDB-lite"/>
    </source>
</evidence>
<dbReference type="Gene3D" id="1.20.1640.10">
    <property type="entry name" value="Multidrug efflux transporter AcrB transmembrane domain"/>
    <property type="match status" value="2"/>
</dbReference>
<feature type="transmembrane region" description="Helical" evidence="8">
    <location>
        <begin position="218"/>
        <end position="239"/>
    </location>
</feature>
<reference evidence="10 11" key="1">
    <citation type="journal article" date="2019" name="Int. J. Syst. Evol. Microbiol.">
        <title>The Global Catalogue of Microorganisms (GCM) 10K type strain sequencing project: providing services to taxonomists for standard genome sequencing and annotation.</title>
        <authorList>
            <consortium name="The Broad Institute Genomics Platform"/>
            <consortium name="The Broad Institute Genome Sequencing Center for Infectious Disease"/>
            <person name="Wu L."/>
            <person name="Ma J."/>
        </authorList>
    </citation>
    <scope>NUCLEOTIDE SEQUENCE [LARGE SCALE GENOMIC DNA]</scope>
    <source>
        <strain evidence="10 11">JCM 15478</strain>
    </source>
</reference>
<organism evidence="10 11">
    <name type="scientific">Streptomyces albiaxialis</name>
    <dbReference type="NCBI Taxonomy" id="329523"/>
    <lineage>
        <taxon>Bacteria</taxon>
        <taxon>Bacillati</taxon>
        <taxon>Actinomycetota</taxon>
        <taxon>Actinomycetes</taxon>
        <taxon>Kitasatosporales</taxon>
        <taxon>Streptomycetaceae</taxon>
        <taxon>Streptomyces</taxon>
    </lineage>
</organism>
<feature type="transmembrane region" description="Helical" evidence="8">
    <location>
        <begin position="540"/>
        <end position="557"/>
    </location>
</feature>
<evidence type="ECO:0000259" key="9">
    <source>
        <dbReference type="PROSITE" id="PS50156"/>
    </source>
</evidence>
<keyword evidence="4 8" id="KW-0812">Transmembrane</keyword>
<proteinExistence type="inferred from homology"/>
<dbReference type="RefSeq" id="WP_344535771.1">
    <property type="nucleotide sequence ID" value="NZ_BAAAPE010000032.1"/>
</dbReference>
<feature type="transmembrane region" description="Helical" evidence="8">
    <location>
        <begin position="194"/>
        <end position="211"/>
    </location>
</feature>
<feature type="domain" description="SSD" evidence="9">
    <location>
        <begin position="236"/>
        <end position="350"/>
    </location>
</feature>
<evidence type="ECO:0000256" key="4">
    <source>
        <dbReference type="ARBA" id="ARBA00022692"/>
    </source>
</evidence>
<comment type="caution">
    <text evidence="10">The sequence shown here is derived from an EMBL/GenBank/DDBJ whole genome shotgun (WGS) entry which is preliminary data.</text>
</comment>
<comment type="similarity">
    <text evidence="2">Belongs to the resistance-nodulation-cell division (RND) (TC 2.A.6) family. MmpL subfamily.</text>
</comment>
<feature type="transmembrane region" description="Helical" evidence="8">
    <location>
        <begin position="329"/>
        <end position="356"/>
    </location>
</feature>
<evidence type="ECO:0000256" key="6">
    <source>
        <dbReference type="ARBA" id="ARBA00023136"/>
    </source>
</evidence>
<dbReference type="InterPro" id="IPR000731">
    <property type="entry name" value="SSD"/>
</dbReference>
<gene>
    <name evidence="10" type="ORF">GCM10009801_80670</name>
</gene>
<evidence type="ECO:0000256" key="3">
    <source>
        <dbReference type="ARBA" id="ARBA00022475"/>
    </source>
</evidence>
<evidence type="ECO:0000256" key="5">
    <source>
        <dbReference type="ARBA" id="ARBA00022989"/>
    </source>
</evidence>
<dbReference type="EMBL" id="BAAAPE010000032">
    <property type="protein sequence ID" value="GAA2104825.1"/>
    <property type="molecule type" value="Genomic_DNA"/>
</dbReference>